<evidence type="ECO:0000256" key="7">
    <source>
        <dbReference type="SAM" id="MobiDB-lite"/>
    </source>
</evidence>
<gene>
    <name evidence="10" type="ORF">FRACYDRAFT_233128</name>
</gene>
<dbReference type="InterPro" id="IPR000560">
    <property type="entry name" value="His_Pase_clade-2"/>
</dbReference>
<organism evidence="10 11">
    <name type="scientific">Fragilariopsis cylindrus CCMP1102</name>
    <dbReference type="NCBI Taxonomy" id="635003"/>
    <lineage>
        <taxon>Eukaryota</taxon>
        <taxon>Sar</taxon>
        <taxon>Stramenopiles</taxon>
        <taxon>Ochrophyta</taxon>
        <taxon>Bacillariophyta</taxon>
        <taxon>Bacillariophyceae</taxon>
        <taxon>Bacillariophycidae</taxon>
        <taxon>Bacillariales</taxon>
        <taxon>Bacillariaceae</taxon>
        <taxon>Fragilariopsis</taxon>
    </lineage>
</organism>
<accession>A0A1E7FXV5</accession>
<evidence type="ECO:0000256" key="2">
    <source>
        <dbReference type="ARBA" id="ARBA00005375"/>
    </source>
</evidence>
<evidence type="ECO:0000313" key="10">
    <source>
        <dbReference type="EMBL" id="OEU22966.1"/>
    </source>
</evidence>
<keyword evidence="8" id="KW-0812">Transmembrane</keyword>
<keyword evidence="11" id="KW-1185">Reference proteome</keyword>
<proteinExistence type="inferred from homology"/>
<evidence type="ECO:0000256" key="1">
    <source>
        <dbReference type="ARBA" id="ARBA00000032"/>
    </source>
</evidence>
<dbReference type="GO" id="GO:0003993">
    <property type="term" value="F:acid phosphatase activity"/>
    <property type="evidence" value="ECO:0007669"/>
    <property type="project" value="UniProtKB-EC"/>
</dbReference>
<keyword evidence="5" id="KW-1015">Disulfide bond</keyword>
<evidence type="ECO:0000256" key="4">
    <source>
        <dbReference type="ARBA" id="ARBA00022801"/>
    </source>
</evidence>
<dbReference type="InterPro" id="IPR029033">
    <property type="entry name" value="His_PPase_superfam"/>
</dbReference>
<feature type="chain" id="PRO_5009193702" evidence="9">
    <location>
        <begin position="21"/>
        <end position="558"/>
    </location>
</feature>
<keyword evidence="4" id="KW-0378">Hydrolase</keyword>
<dbReference type="InParanoid" id="A0A1E7FXV5"/>
<keyword evidence="8" id="KW-1133">Transmembrane helix</keyword>
<keyword evidence="8" id="KW-0472">Membrane</keyword>
<evidence type="ECO:0000313" key="11">
    <source>
        <dbReference type="Proteomes" id="UP000095751"/>
    </source>
</evidence>
<dbReference type="InterPro" id="IPR050645">
    <property type="entry name" value="Histidine_acid_phosphatase"/>
</dbReference>
<sequence>MLLFLVVVVFVVIATTTISADTTLEQLHVITRHGSRTMLSKDADNLAEAGGAALTPLGQQQLYELGSWLRSRYHGNSTSTSSRMDAIKGMSLLKKGNSLKHYNPALHRLESTNTDRTLTSANSLAIGLFPSKTRSSGNSIDATDDSMLYTSSLLYAPAIPVYTDGNDNNDVTLRAYRNCPTFHSRLKNDLYESLEWKNLESQNRYLLQKLGRIFPELSVEGTIPLQDVWNVYDPVHVALTECTVENDNDINSCDAFVPHSTLASAISKQDFDQLERLTEHTEHLKFGKGLDASLPDIVTAGNLLGSNLLQKILKRSTMTNEGDFFLYSTHAPTLLGLLSTLQATDDFYSMSGGERFVDYGSALLVEIHRDDDDEYFFELKYKSTENDDAIDIRLDKSPACNLSDQKYSSWCSLNEIIDWAKRNTLSSEQQWCEACNNKLADVCLMMTSSRTHNQNSNTGMATGNSFDEFFVNDGSPKTSIIITLTFFGGFLVGILLMGLVCCIGCDKNMSSKNTKIEKAENAAATDCSSSDSDDAVGNEGTVINDDDDTEKLKDKEIC</sequence>
<feature type="region of interest" description="Disordered" evidence="7">
    <location>
        <begin position="523"/>
        <end position="558"/>
    </location>
</feature>
<comment type="similarity">
    <text evidence="2">Belongs to the histidine acid phosphatase family.</text>
</comment>
<evidence type="ECO:0000256" key="8">
    <source>
        <dbReference type="SAM" id="Phobius"/>
    </source>
</evidence>
<feature type="signal peptide" evidence="9">
    <location>
        <begin position="1"/>
        <end position="20"/>
    </location>
</feature>
<dbReference type="CDD" id="cd07061">
    <property type="entry name" value="HP_HAP_like"/>
    <property type="match status" value="1"/>
</dbReference>
<dbReference type="SUPFAM" id="SSF53254">
    <property type="entry name" value="Phosphoglycerate mutase-like"/>
    <property type="match status" value="1"/>
</dbReference>
<keyword evidence="6" id="KW-0325">Glycoprotein</keyword>
<evidence type="ECO:0000256" key="5">
    <source>
        <dbReference type="ARBA" id="ARBA00023157"/>
    </source>
</evidence>
<dbReference type="Gene3D" id="3.40.50.1240">
    <property type="entry name" value="Phosphoglycerate mutase-like"/>
    <property type="match status" value="1"/>
</dbReference>
<dbReference type="PANTHER" id="PTHR11567">
    <property type="entry name" value="ACID PHOSPHATASE-RELATED"/>
    <property type="match status" value="1"/>
</dbReference>
<feature type="transmembrane region" description="Helical" evidence="8">
    <location>
        <begin position="480"/>
        <end position="505"/>
    </location>
</feature>
<dbReference type="Proteomes" id="UP000095751">
    <property type="component" value="Unassembled WGS sequence"/>
</dbReference>
<name>A0A1E7FXV5_9STRA</name>
<dbReference type="Pfam" id="PF00328">
    <property type="entry name" value="His_Phos_2"/>
    <property type="match status" value="1"/>
</dbReference>
<evidence type="ECO:0000256" key="3">
    <source>
        <dbReference type="ARBA" id="ARBA00022729"/>
    </source>
</evidence>
<dbReference type="KEGG" id="fcy:FRACYDRAFT_233128"/>
<keyword evidence="3 9" id="KW-0732">Signal</keyword>
<dbReference type="PANTHER" id="PTHR11567:SF211">
    <property type="entry name" value="PROSTATIC ACID PHOSPHATASE"/>
    <property type="match status" value="1"/>
</dbReference>
<evidence type="ECO:0000256" key="9">
    <source>
        <dbReference type="SAM" id="SignalP"/>
    </source>
</evidence>
<protein>
    <submittedName>
        <fullName evidence="10">Phosphoglycerate mutase-like protein</fullName>
    </submittedName>
</protein>
<reference evidence="10 11" key="1">
    <citation type="submission" date="2016-09" db="EMBL/GenBank/DDBJ databases">
        <title>Extensive genetic diversity and differential bi-allelic expression allows diatom success in the polar Southern Ocean.</title>
        <authorList>
            <consortium name="DOE Joint Genome Institute"/>
            <person name="Mock T."/>
            <person name="Otillar R.P."/>
            <person name="Strauss J."/>
            <person name="Dupont C."/>
            <person name="Frickenhaus S."/>
            <person name="Maumus F."/>
            <person name="Mcmullan M."/>
            <person name="Sanges R."/>
            <person name="Schmutz J."/>
            <person name="Toseland A."/>
            <person name="Valas R."/>
            <person name="Veluchamy A."/>
            <person name="Ward B.J."/>
            <person name="Allen A."/>
            <person name="Barry K."/>
            <person name="Falciatore A."/>
            <person name="Ferrante M."/>
            <person name="Fortunato A.E."/>
            <person name="Gloeckner G."/>
            <person name="Gruber A."/>
            <person name="Hipkin R."/>
            <person name="Janech M."/>
            <person name="Kroth P."/>
            <person name="Leese F."/>
            <person name="Lindquist E."/>
            <person name="Lyon B.R."/>
            <person name="Martin J."/>
            <person name="Mayer C."/>
            <person name="Parker M."/>
            <person name="Quesneville H."/>
            <person name="Raymond J."/>
            <person name="Uhlig C."/>
            <person name="Valentin K.U."/>
            <person name="Worden A.Z."/>
            <person name="Armbrust E.V."/>
            <person name="Bowler C."/>
            <person name="Green B."/>
            <person name="Moulton V."/>
            <person name="Van Oosterhout C."/>
            <person name="Grigoriev I."/>
        </authorList>
    </citation>
    <scope>NUCLEOTIDE SEQUENCE [LARGE SCALE GENOMIC DNA]</scope>
    <source>
        <strain evidence="10 11">CCMP1102</strain>
    </source>
</reference>
<dbReference type="EMBL" id="KV784353">
    <property type="protein sequence ID" value="OEU22966.1"/>
    <property type="molecule type" value="Genomic_DNA"/>
</dbReference>
<comment type="catalytic activity">
    <reaction evidence="1">
        <text>a phosphate monoester + H2O = an alcohol + phosphate</text>
        <dbReference type="Rhea" id="RHEA:15017"/>
        <dbReference type="ChEBI" id="CHEBI:15377"/>
        <dbReference type="ChEBI" id="CHEBI:30879"/>
        <dbReference type="ChEBI" id="CHEBI:43474"/>
        <dbReference type="ChEBI" id="CHEBI:67140"/>
        <dbReference type="EC" id="3.1.3.2"/>
    </reaction>
</comment>
<dbReference type="AlphaFoldDB" id="A0A1E7FXV5"/>
<evidence type="ECO:0000256" key="6">
    <source>
        <dbReference type="ARBA" id="ARBA00023180"/>
    </source>
</evidence>
<dbReference type="OrthoDB" id="258392at2759"/>